<feature type="non-terminal residue" evidence="4">
    <location>
        <position position="1"/>
    </location>
</feature>
<keyword evidence="5" id="KW-1185">Reference proteome</keyword>
<evidence type="ECO:0000313" key="4">
    <source>
        <dbReference type="EMBL" id="KAI7802422.1"/>
    </source>
</evidence>
<keyword evidence="2" id="KW-0479">Metal-binding</keyword>
<dbReference type="Proteomes" id="UP001059041">
    <property type="component" value="Linkage Group LG12"/>
</dbReference>
<evidence type="ECO:0000313" key="5">
    <source>
        <dbReference type="Proteomes" id="UP001059041"/>
    </source>
</evidence>
<feature type="domain" description="DDE Tnp4" evidence="3">
    <location>
        <begin position="1"/>
        <end position="44"/>
    </location>
</feature>
<organism evidence="4 5">
    <name type="scientific">Triplophysa rosa</name>
    <name type="common">Cave loach</name>
    <dbReference type="NCBI Taxonomy" id="992332"/>
    <lineage>
        <taxon>Eukaryota</taxon>
        <taxon>Metazoa</taxon>
        <taxon>Chordata</taxon>
        <taxon>Craniata</taxon>
        <taxon>Vertebrata</taxon>
        <taxon>Euteleostomi</taxon>
        <taxon>Actinopterygii</taxon>
        <taxon>Neopterygii</taxon>
        <taxon>Teleostei</taxon>
        <taxon>Ostariophysi</taxon>
        <taxon>Cypriniformes</taxon>
        <taxon>Nemacheilidae</taxon>
        <taxon>Triplophysa</taxon>
    </lineage>
</organism>
<evidence type="ECO:0000259" key="3">
    <source>
        <dbReference type="Pfam" id="PF13359"/>
    </source>
</evidence>
<feature type="non-terminal residue" evidence="4">
    <location>
        <position position="74"/>
    </location>
</feature>
<dbReference type="GO" id="GO:0046872">
    <property type="term" value="F:metal ion binding"/>
    <property type="evidence" value="ECO:0007669"/>
    <property type="project" value="UniProtKB-KW"/>
</dbReference>
<comment type="caution">
    <text evidence="4">The sequence shown here is derived from an EMBL/GenBank/DDBJ whole genome shotgun (WGS) entry which is preliminary data.</text>
</comment>
<dbReference type="InterPro" id="IPR027806">
    <property type="entry name" value="HARBI1_dom"/>
</dbReference>
<sequence>DRGYPLKMWLLTPLTKPQTDRECRYNDDHSRTRSVVERAIGQLKCGAALTGPGGCCYTALCSPTNKLFRPDNIN</sequence>
<dbReference type="EMBL" id="JAFHDT010000012">
    <property type="protein sequence ID" value="KAI7802422.1"/>
    <property type="molecule type" value="Genomic_DNA"/>
</dbReference>
<dbReference type="Pfam" id="PF13359">
    <property type="entry name" value="DDE_Tnp_4"/>
    <property type="match status" value="1"/>
</dbReference>
<dbReference type="AlphaFoldDB" id="A0A9W7TS24"/>
<gene>
    <name evidence="4" type="ORF">IRJ41_009678</name>
</gene>
<evidence type="ECO:0000256" key="1">
    <source>
        <dbReference type="ARBA" id="ARBA00001968"/>
    </source>
</evidence>
<proteinExistence type="predicted"/>
<comment type="cofactor">
    <cofactor evidence="1">
        <name>a divalent metal cation</name>
        <dbReference type="ChEBI" id="CHEBI:60240"/>
    </cofactor>
</comment>
<reference evidence="4" key="1">
    <citation type="submission" date="2021-02" db="EMBL/GenBank/DDBJ databases">
        <title>Comparative genomics reveals that relaxation of natural selection precedes convergent phenotypic evolution of cavefish.</title>
        <authorList>
            <person name="Peng Z."/>
        </authorList>
    </citation>
    <scope>NUCLEOTIDE SEQUENCE</scope>
    <source>
        <tissue evidence="4">Muscle</tissue>
    </source>
</reference>
<accession>A0A9W7TS24</accession>
<protein>
    <recommendedName>
        <fullName evidence="3">DDE Tnp4 domain-containing protein</fullName>
    </recommendedName>
</protein>
<name>A0A9W7TS24_TRIRA</name>
<evidence type="ECO:0000256" key="2">
    <source>
        <dbReference type="ARBA" id="ARBA00022723"/>
    </source>
</evidence>